<protein>
    <submittedName>
        <fullName evidence="1">Phosphoenolpyruvate carboxylase</fullName>
    </submittedName>
</protein>
<organism evidence="1 2">
    <name type="scientific">Psychrosphaera saromensis</name>
    <dbReference type="NCBI Taxonomy" id="716813"/>
    <lineage>
        <taxon>Bacteria</taxon>
        <taxon>Pseudomonadati</taxon>
        <taxon>Pseudomonadota</taxon>
        <taxon>Gammaproteobacteria</taxon>
        <taxon>Alteromonadales</taxon>
        <taxon>Pseudoalteromonadaceae</taxon>
        <taxon>Psychrosphaera</taxon>
    </lineage>
</organism>
<proteinExistence type="predicted"/>
<evidence type="ECO:0000313" key="1">
    <source>
        <dbReference type="EMBL" id="PQJ54109.1"/>
    </source>
</evidence>
<keyword evidence="1" id="KW-0670">Pyruvate</keyword>
<sequence>MNINLNKSGLSLLNALSNHSELIMQTYFSGSVNEAEHSPNIIQNLIDLKVLWRPESDVELRLRPSLRTLLEESLQDESNRQIDANIGNLLTTLTTQAEHYKEALAQQKYHESQAYLSDLTEHVYTLTETLSTNVRLLWSRISNEFGYVSSVDAKIRENELAQTQVTDMLNQLSMFHFDILSQLAGSHRELRHLLVITLQSAFATSTQELSLVQSKLLELLGRFREFKGRTRLLKGFMLHMEQKPDFTPVNYSSLSQVPNLFNHAACIIKGAAPDVYNVEHEFELTSLVDNLRSINRLWQGKKNRVVATALILEQETSIELNEDLLKDEVERYFCQVIDSGKNTRALDYFNQHNLDFDQEVWIYQVLGAFQGLPDSERDFFDIDLAGIEDEIYTGNFIIQDIELGLR</sequence>
<name>A0A2S7UWF8_9GAMM</name>
<dbReference type="RefSeq" id="WP_105052621.1">
    <property type="nucleotide sequence ID" value="NZ_BMYG01000007.1"/>
</dbReference>
<reference evidence="1 2" key="1">
    <citation type="submission" date="2016-12" db="EMBL/GenBank/DDBJ databases">
        <title>Diversity of luminous bacteria.</title>
        <authorList>
            <person name="Yoshizawa S."/>
            <person name="Kogure K."/>
        </authorList>
    </citation>
    <scope>NUCLEOTIDE SEQUENCE [LARGE SCALE GENOMIC DNA]</scope>
    <source>
        <strain evidence="1 2">SA4-48</strain>
    </source>
</reference>
<evidence type="ECO:0000313" key="2">
    <source>
        <dbReference type="Proteomes" id="UP000239007"/>
    </source>
</evidence>
<dbReference type="EMBL" id="MSCH01000003">
    <property type="protein sequence ID" value="PQJ54109.1"/>
    <property type="molecule type" value="Genomic_DNA"/>
</dbReference>
<dbReference type="Proteomes" id="UP000239007">
    <property type="component" value="Unassembled WGS sequence"/>
</dbReference>
<accession>A0A2S7UWF8</accession>
<gene>
    <name evidence="1" type="ORF">BTO11_10900</name>
</gene>
<keyword evidence="2" id="KW-1185">Reference proteome</keyword>
<dbReference type="OrthoDB" id="8565078at2"/>
<dbReference type="AlphaFoldDB" id="A0A2S7UWF8"/>
<comment type="caution">
    <text evidence="1">The sequence shown here is derived from an EMBL/GenBank/DDBJ whole genome shotgun (WGS) entry which is preliminary data.</text>
</comment>